<dbReference type="AlphaFoldDB" id="A0A2P2NZD4"/>
<accession>A0A2P2NZD4</accession>
<dbReference type="EMBL" id="GGEC01067340">
    <property type="protein sequence ID" value="MBX47824.1"/>
    <property type="molecule type" value="Transcribed_RNA"/>
</dbReference>
<proteinExistence type="predicted"/>
<reference evidence="1" key="1">
    <citation type="submission" date="2018-02" db="EMBL/GenBank/DDBJ databases">
        <title>Rhizophora mucronata_Transcriptome.</title>
        <authorList>
            <person name="Meera S.P."/>
            <person name="Sreeshan A."/>
            <person name="Augustine A."/>
        </authorList>
    </citation>
    <scope>NUCLEOTIDE SEQUENCE</scope>
    <source>
        <tissue evidence="1">Leaf</tissue>
    </source>
</reference>
<organism evidence="1">
    <name type="scientific">Rhizophora mucronata</name>
    <name type="common">Asiatic mangrove</name>
    <dbReference type="NCBI Taxonomy" id="61149"/>
    <lineage>
        <taxon>Eukaryota</taxon>
        <taxon>Viridiplantae</taxon>
        <taxon>Streptophyta</taxon>
        <taxon>Embryophyta</taxon>
        <taxon>Tracheophyta</taxon>
        <taxon>Spermatophyta</taxon>
        <taxon>Magnoliopsida</taxon>
        <taxon>eudicotyledons</taxon>
        <taxon>Gunneridae</taxon>
        <taxon>Pentapetalae</taxon>
        <taxon>rosids</taxon>
        <taxon>fabids</taxon>
        <taxon>Malpighiales</taxon>
        <taxon>Rhizophoraceae</taxon>
        <taxon>Rhizophora</taxon>
    </lineage>
</organism>
<sequence>MIYSCLFLAIGSTFSNFDSLHNLFHC</sequence>
<name>A0A2P2NZD4_RHIMU</name>
<protein>
    <submittedName>
        <fullName evidence="1">Uncharacterized protein</fullName>
    </submittedName>
</protein>
<evidence type="ECO:0000313" key="1">
    <source>
        <dbReference type="EMBL" id="MBX47824.1"/>
    </source>
</evidence>